<evidence type="ECO:0000256" key="10">
    <source>
        <dbReference type="ARBA" id="ARBA00022915"/>
    </source>
</evidence>
<dbReference type="Pfam" id="PF02774">
    <property type="entry name" value="Semialdhyde_dhC"/>
    <property type="match status" value="1"/>
</dbReference>
<dbReference type="Pfam" id="PF01118">
    <property type="entry name" value="Semialdhyde_dh"/>
    <property type="match status" value="1"/>
</dbReference>
<dbReference type="EnsemblBacteria" id="ACZ19469">
    <property type="protein sequence ID" value="ACZ19469"/>
    <property type="gene ID" value="Taci_1238"/>
</dbReference>
<feature type="binding site" evidence="15">
    <location>
        <position position="312"/>
    </location>
    <ligand>
        <name>NADP(+)</name>
        <dbReference type="ChEBI" id="CHEBI:58349"/>
    </ligand>
</feature>
<comment type="pathway">
    <text evidence="2 15">Amino-acid biosynthesis; L-lysine biosynthesis via DAP pathway; (S)-tetrahydrodipicolinate from L-aspartate: step 2/4.</text>
</comment>
<keyword evidence="19" id="KW-1185">Reference proteome</keyword>
<evidence type="ECO:0000256" key="8">
    <source>
        <dbReference type="ARBA" id="ARBA00022697"/>
    </source>
</evidence>
<dbReference type="OrthoDB" id="9805684at2"/>
<dbReference type="EMBL" id="CP001818">
    <property type="protein sequence ID" value="ACZ19469.1"/>
    <property type="molecule type" value="Genomic_DNA"/>
</dbReference>
<keyword evidence="13 15" id="KW-0486">Methionine biosynthesis</keyword>
<comment type="function">
    <text evidence="15">Catalyzes the NADPH-dependent formation of L-aspartate-semialdehyde (L-ASA) by the reductive dephosphorylation of L-aspartyl-4-phosphate.</text>
</comment>
<dbReference type="EC" id="1.2.1.11" evidence="6 15"/>
<dbReference type="SMART" id="SM00859">
    <property type="entry name" value="Semialdhyde_dh"/>
    <property type="match status" value="1"/>
</dbReference>
<dbReference type="PATRIC" id="fig|525903.6.peg.1239"/>
<evidence type="ECO:0000256" key="11">
    <source>
        <dbReference type="ARBA" id="ARBA00023002"/>
    </source>
</evidence>
<evidence type="ECO:0000313" key="18">
    <source>
        <dbReference type="EMBL" id="ACZ19469.1"/>
    </source>
</evidence>
<dbReference type="HOGENOM" id="CLU_049966_0_1_0"/>
<organism evidence="18 19">
    <name type="scientific">Thermanaerovibrio acidaminovorans (strain ATCC 49978 / DSM 6589 / Su883)</name>
    <name type="common">Selenomonas acidaminovorans</name>
    <dbReference type="NCBI Taxonomy" id="525903"/>
    <lineage>
        <taxon>Bacteria</taxon>
        <taxon>Thermotogati</taxon>
        <taxon>Synergistota</taxon>
        <taxon>Synergistia</taxon>
        <taxon>Synergistales</taxon>
        <taxon>Synergistaceae</taxon>
        <taxon>Thermanaerovibrio</taxon>
    </lineage>
</organism>
<comment type="pathway">
    <text evidence="1 15">Amino-acid biosynthesis; L-methionine biosynthesis via de novo pathway; L-homoserine from L-aspartate: step 2/3.</text>
</comment>
<evidence type="ECO:0000256" key="12">
    <source>
        <dbReference type="ARBA" id="ARBA00023154"/>
    </source>
</evidence>
<feature type="binding site" evidence="15">
    <location>
        <begin position="9"/>
        <end position="12"/>
    </location>
    <ligand>
        <name>NADP(+)</name>
        <dbReference type="ChEBI" id="CHEBI:58349"/>
    </ligand>
</feature>
<keyword evidence="12 15" id="KW-0457">Lysine biosynthesis</keyword>
<dbReference type="GO" id="GO:0046983">
    <property type="term" value="F:protein dimerization activity"/>
    <property type="evidence" value="ECO:0007669"/>
    <property type="project" value="InterPro"/>
</dbReference>
<dbReference type="InterPro" id="IPR012080">
    <property type="entry name" value="Asp_semialdehyde_DH"/>
</dbReference>
<keyword evidence="7 15" id="KW-0028">Amino-acid biosynthesis</keyword>
<evidence type="ECO:0000259" key="17">
    <source>
        <dbReference type="SMART" id="SM00859"/>
    </source>
</evidence>
<dbReference type="Gene3D" id="3.30.360.10">
    <property type="entry name" value="Dihydrodipicolinate Reductase, domain 2"/>
    <property type="match status" value="1"/>
</dbReference>
<keyword evidence="8 15" id="KW-0791">Threonine biosynthesis</keyword>
<dbReference type="UniPathway" id="UPA00051">
    <property type="reaction ID" value="UER00464"/>
</dbReference>
<dbReference type="PIRSF" id="PIRSF000148">
    <property type="entry name" value="ASA_dh"/>
    <property type="match status" value="1"/>
</dbReference>
<dbReference type="GO" id="GO:0071266">
    <property type="term" value="P:'de novo' L-methionine biosynthetic process"/>
    <property type="evidence" value="ECO:0007669"/>
    <property type="project" value="UniProtKB-UniRule"/>
</dbReference>
<keyword evidence="10 15" id="KW-0220">Diaminopimelate biosynthesis</keyword>
<dbReference type="InterPro" id="IPR036291">
    <property type="entry name" value="NAD(P)-bd_dom_sf"/>
</dbReference>
<protein>
    <recommendedName>
        <fullName evidence="6 15">Aspartate-semialdehyde dehydrogenase</fullName>
        <shortName evidence="15">ASA dehydrogenase</shortName>
        <shortName evidence="15">ASADH</shortName>
        <ecNumber evidence="6 15">1.2.1.11</ecNumber>
    </recommendedName>
    <alternativeName>
        <fullName evidence="15">Aspartate-beta-semialdehyde dehydrogenase</fullName>
    </alternativeName>
</protein>
<feature type="binding site" evidence="15">
    <location>
        <position position="97"/>
    </location>
    <ligand>
        <name>phosphate</name>
        <dbReference type="ChEBI" id="CHEBI:43474"/>
    </ligand>
</feature>
<dbReference type="RefSeq" id="WP_012869980.1">
    <property type="nucleotide sequence ID" value="NC_013522.1"/>
</dbReference>
<dbReference type="PANTHER" id="PTHR46278">
    <property type="entry name" value="DEHYDROGENASE, PUTATIVE-RELATED"/>
    <property type="match status" value="1"/>
</dbReference>
<comment type="pathway">
    <text evidence="3 15">Amino-acid biosynthesis; L-threonine biosynthesis; L-threonine from L-aspartate: step 2/5.</text>
</comment>
<dbReference type="GO" id="GO:0009088">
    <property type="term" value="P:threonine biosynthetic process"/>
    <property type="evidence" value="ECO:0007669"/>
    <property type="project" value="UniProtKB-UniRule"/>
</dbReference>
<evidence type="ECO:0000256" key="13">
    <source>
        <dbReference type="ARBA" id="ARBA00023167"/>
    </source>
</evidence>
<feature type="active site" description="Acyl-thioester intermediate" evidence="15 16">
    <location>
        <position position="126"/>
    </location>
</feature>
<evidence type="ECO:0000256" key="2">
    <source>
        <dbReference type="ARBA" id="ARBA00005076"/>
    </source>
</evidence>
<dbReference type="GO" id="GO:0004073">
    <property type="term" value="F:aspartate-semialdehyde dehydrogenase activity"/>
    <property type="evidence" value="ECO:0007669"/>
    <property type="project" value="UniProtKB-UniRule"/>
</dbReference>
<dbReference type="UniPathway" id="UPA00034">
    <property type="reaction ID" value="UER00016"/>
</dbReference>
<dbReference type="InterPro" id="IPR000534">
    <property type="entry name" value="Semialdehyde_DH_NAD-bd"/>
</dbReference>
<feature type="binding site" evidence="15">
    <location>
        <begin position="37"/>
        <end position="38"/>
    </location>
    <ligand>
        <name>NADP(+)</name>
        <dbReference type="ChEBI" id="CHEBI:58349"/>
    </ligand>
</feature>
<feature type="binding site" evidence="15">
    <location>
        <position position="153"/>
    </location>
    <ligand>
        <name>substrate</name>
    </ligand>
</feature>
<dbReference type="Gene3D" id="3.40.50.720">
    <property type="entry name" value="NAD(P)-binding Rossmann-like Domain"/>
    <property type="match status" value="1"/>
</dbReference>
<evidence type="ECO:0000256" key="1">
    <source>
        <dbReference type="ARBA" id="ARBA00005021"/>
    </source>
</evidence>
<dbReference type="GO" id="GO:0009097">
    <property type="term" value="P:isoleucine biosynthetic process"/>
    <property type="evidence" value="ECO:0007669"/>
    <property type="project" value="UniProtKB-UniRule"/>
</dbReference>
<dbReference type="eggNOG" id="COG0136">
    <property type="taxonomic scope" value="Bacteria"/>
</dbReference>
<dbReference type="CDD" id="cd02316">
    <property type="entry name" value="VcASADH2_like_N"/>
    <property type="match status" value="1"/>
</dbReference>
<dbReference type="NCBIfam" id="NF011456">
    <property type="entry name" value="PRK14874.1"/>
    <property type="match status" value="1"/>
</dbReference>
<dbReference type="PANTHER" id="PTHR46278:SF2">
    <property type="entry name" value="ASPARTATE-SEMIALDEHYDE DEHYDROGENASE"/>
    <property type="match status" value="1"/>
</dbReference>
<dbReference type="AlphaFoldDB" id="D1B628"/>
<dbReference type="STRING" id="525903.Taci_1238"/>
<dbReference type="GO" id="GO:0009089">
    <property type="term" value="P:lysine biosynthetic process via diaminopimelate"/>
    <property type="evidence" value="ECO:0007669"/>
    <property type="project" value="UniProtKB-UniRule"/>
</dbReference>
<comment type="caution">
    <text evidence="15">Lacks conserved residue(s) required for the propagation of feature annotation.</text>
</comment>
<dbReference type="NCBIfam" id="TIGR01296">
    <property type="entry name" value="asd_B"/>
    <property type="match status" value="1"/>
</dbReference>
<evidence type="ECO:0000256" key="15">
    <source>
        <dbReference type="HAMAP-Rule" id="MF_02121"/>
    </source>
</evidence>
<evidence type="ECO:0000256" key="6">
    <source>
        <dbReference type="ARBA" id="ARBA00013120"/>
    </source>
</evidence>
<evidence type="ECO:0000256" key="4">
    <source>
        <dbReference type="ARBA" id="ARBA00010584"/>
    </source>
</evidence>
<comment type="catalytic activity">
    <reaction evidence="14 15">
        <text>L-aspartate 4-semialdehyde + phosphate + NADP(+) = 4-phospho-L-aspartate + NADPH + H(+)</text>
        <dbReference type="Rhea" id="RHEA:24284"/>
        <dbReference type="ChEBI" id="CHEBI:15378"/>
        <dbReference type="ChEBI" id="CHEBI:43474"/>
        <dbReference type="ChEBI" id="CHEBI:57535"/>
        <dbReference type="ChEBI" id="CHEBI:57783"/>
        <dbReference type="ChEBI" id="CHEBI:58349"/>
        <dbReference type="ChEBI" id="CHEBI:537519"/>
        <dbReference type="EC" id="1.2.1.11"/>
    </reaction>
</comment>
<reference evidence="18 19" key="1">
    <citation type="journal article" date="2009" name="Stand. Genomic Sci.">
        <title>Complete genome sequence of Thermanaerovibrio acidaminovorans type strain (Su883).</title>
        <authorList>
            <person name="Chovatia M."/>
            <person name="Sikorski J."/>
            <person name="Schroder M."/>
            <person name="Lapidus A."/>
            <person name="Nolan M."/>
            <person name="Tice H."/>
            <person name="Glavina Del Rio T."/>
            <person name="Copeland A."/>
            <person name="Cheng J.F."/>
            <person name="Lucas S."/>
            <person name="Chen F."/>
            <person name="Bruce D."/>
            <person name="Goodwin L."/>
            <person name="Pitluck S."/>
            <person name="Ivanova N."/>
            <person name="Mavromatis K."/>
            <person name="Ovchinnikova G."/>
            <person name="Pati A."/>
            <person name="Chen A."/>
            <person name="Palaniappan K."/>
            <person name="Land M."/>
            <person name="Hauser L."/>
            <person name="Chang Y.J."/>
            <person name="Jeffries C.D."/>
            <person name="Chain P."/>
            <person name="Saunders E."/>
            <person name="Detter J.C."/>
            <person name="Brettin T."/>
            <person name="Rohde M."/>
            <person name="Goker M."/>
            <person name="Spring S."/>
            <person name="Bristow J."/>
            <person name="Markowitz V."/>
            <person name="Hugenholtz P."/>
            <person name="Kyrpides N.C."/>
            <person name="Klenk H.P."/>
            <person name="Eisen J.A."/>
        </authorList>
    </citation>
    <scope>NUCLEOTIDE SEQUENCE [LARGE SCALE GENOMIC DNA]</scope>
    <source>
        <strain evidence="19">ATCC 49978 / DSM 6589 / Su883</strain>
    </source>
</reference>
<evidence type="ECO:0000256" key="9">
    <source>
        <dbReference type="ARBA" id="ARBA00022857"/>
    </source>
</evidence>
<feature type="domain" description="Semialdehyde dehydrogenase NAD-binding" evidence="17">
    <location>
        <begin position="2"/>
        <end position="117"/>
    </location>
</feature>
<dbReference type="GO" id="GO:0019877">
    <property type="term" value="P:diaminopimelate biosynthetic process"/>
    <property type="evidence" value="ECO:0007669"/>
    <property type="project" value="UniProtKB-UniRule"/>
</dbReference>
<dbReference type="SUPFAM" id="SSF51735">
    <property type="entry name" value="NAD(P)-binding Rossmann-fold domains"/>
    <property type="match status" value="1"/>
</dbReference>
<comment type="similarity">
    <text evidence="4 15">Belongs to the aspartate-semialdehyde dehydrogenase family.</text>
</comment>
<dbReference type="KEGG" id="tai:Taci_1238"/>
<evidence type="ECO:0000313" key="19">
    <source>
        <dbReference type="Proteomes" id="UP000002030"/>
    </source>
</evidence>
<dbReference type="GO" id="GO:0051287">
    <property type="term" value="F:NAD binding"/>
    <property type="evidence" value="ECO:0007669"/>
    <property type="project" value="InterPro"/>
</dbReference>
<name>D1B628_THEAS</name>
<feature type="binding site" evidence="15">
    <location>
        <position position="232"/>
    </location>
    <ligand>
        <name>substrate</name>
    </ligand>
</feature>
<dbReference type="SUPFAM" id="SSF55347">
    <property type="entry name" value="Glyceraldehyde-3-phosphate dehydrogenase-like, C-terminal domain"/>
    <property type="match status" value="1"/>
</dbReference>
<gene>
    <name evidence="15" type="primary">asd</name>
    <name evidence="18" type="ordered locus">Taci_1238</name>
</gene>
<dbReference type="GO" id="GO:0050661">
    <property type="term" value="F:NADP binding"/>
    <property type="evidence" value="ECO:0007669"/>
    <property type="project" value="UniProtKB-UniRule"/>
</dbReference>
<dbReference type="HAMAP" id="MF_02121">
    <property type="entry name" value="ASADH"/>
    <property type="match status" value="1"/>
</dbReference>
<evidence type="ECO:0000256" key="3">
    <source>
        <dbReference type="ARBA" id="ARBA00005097"/>
    </source>
</evidence>
<comment type="subunit">
    <text evidence="5 15">Homodimer.</text>
</comment>
<dbReference type="InterPro" id="IPR005986">
    <property type="entry name" value="Asp_semialdehyde_DH_beta"/>
</dbReference>
<evidence type="ECO:0000256" key="5">
    <source>
        <dbReference type="ARBA" id="ARBA00011738"/>
    </source>
</evidence>
<sequence>MRVAVLGATGLVGGWMLRVLEGSRLPVERVIPLGSERSAGKRVIFRGEEIEVFPVEERHFHRVDLALFSAGSGPSKRWVPVAASRGAVVVDNSSAWRMDPQVPLVVPEINPHHLGNHRGIVANPNCATIQALMTLYPLHRRYGLRYFSAATYQSVSGTGKRAVEELRAASQAFLRGEDFSPSVYPRDVAFNLLPHIGPFDRDGISEEEWKMVRESRKILDMEDLRVSVTTVRVPTFSCHGEAISASFQEPVNPREARELLEAFPGVRVVDDPDAALYPTPRDGAGLGDVLVGRIRPDTGLENGLAMWVVSDNLLKGAALNAVQIAEALFAG</sequence>
<keyword evidence="9 15" id="KW-0521">NADP</keyword>
<dbReference type="UniPathway" id="UPA00050">
    <property type="reaction ID" value="UER00463"/>
</dbReference>
<proteinExistence type="inferred from homology"/>
<dbReference type="CDD" id="cd18131">
    <property type="entry name" value="ASADH_C_bac_euk_like"/>
    <property type="match status" value="1"/>
</dbReference>
<dbReference type="Proteomes" id="UP000002030">
    <property type="component" value="Chromosome"/>
</dbReference>
<feature type="binding site" evidence="15">
    <location>
        <position position="206"/>
    </location>
    <ligand>
        <name>substrate</name>
    </ligand>
</feature>
<keyword evidence="11 15" id="KW-0560">Oxidoreductase</keyword>
<evidence type="ECO:0000256" key="16">
    <source>
        <dbReference type="PIRSR" id="PIRSR000148-1"/>
    </source>
</evidence>
<evidence type="ECO:0000256" key="14">
    <source>
        <dbReference type="ARBA" id="ARBA00047891"/>
    </source>
</evidence>
<evidence type="ECO:0000256" key="7">
    <source>
        <dbReference type="ARBA" id="ARBA00022605"/>
    </source>
</evidence>
<feature type="binding site" evidence="15">
    <location>
        <begin position="156"/>
        <end position="157"/>
    </location>
    <ligand>
        <name>NADP(+)</name>
        <dbReference type="ChEBI" id="CHEBI:58349"/>
    </ligand>
</feature>
<dbReference type="InterPro" id="IPR012280">
    <property type="entry name" value="Semialdhyde_DH_dimer_dom"/>
</dbReference>
<accession>D1B628</accession>
<feature type="active site" description="Proton acceptor" evidence="15 16">
    <location>
        <position position="239"/>
    </location>
</feature>